<accession>A0ACC2VDW6</accession>
<proteinExistence type="predicted"/>
<reference evidence="1" key="1">
    <citation type="submission" date="2023-04" db="EMBL/GenBank/DDBJ databases">
        <title>Draft Genome sequencing of Naganishia species isolated from polar environments using Oxford Nanopore Technology.</title>
        <authorList>
            <person name="Leo P."/>
            <person name="Venkateswaran K."/>
        </authorList>
    </citation>
    <scope>NUCLEOTIDE SEQUENCE</scope>
    <source>
        <strain evidence="1">MNA-CCFEE 5423</strain>
    </source>
</reference>
<comment type="caution">
    <text evidence="1">The sequence shown here is derived from an EMBL/GenBank/DDBJ whole genome shotgun (WGS) entry which is preliminary data.</text>
</comment>
<evidence type="ECO:0000313" key="1">
    <source>
        <dbReference type="EMBL" id="KAJ9097169.1"/>
    </source>
</evidence>
<gene>
    <name evidence="1" type="ORF">QFC21_004838</name>
</gene>
<evidence type="ECO:0000313" key="2">
    <source>
        <dbReference type="Proteomes" id="UP001227268"/>
    </source>
</evidence>
<name>A0ACC2VDW6_9TREE</name>
<dbReference type="Proteomes" id="UP001227268">
    <property type="component" value="Unassembled WGS sequence"/>
</dbReference>
<sequence length="253" mass="27685">MATKPNNGSDASSLLSVEQPGLETYGDDSLHTGDHESVKSKVTGFEAGLVWRSFVKQVSDFVTKTATDPTEGSVKPSSTRAFPHDLVSVDAHDSGQIRLETAWGAELSCLLLLSSKEIRDQQPAVTAKYLEQSLKIYIIEEKALETAKKHFREEDSGAKTEASDEARSDPTWWVSFRLSSAATDDKQLIVGKATAEKKPPDGWNVMLSILDKNKDTRTVKLLSVEVEMKDGGYVLCVREGSRGNSGIFSVEKC</sequence>
<organism evidence="1 2">
    <name type="scientific">Naganishia friedmannii</name>
    <dbReference type="NCBI Taxonomy" id="89922"/>
    <lineage>
        <taxon>Eukaryota</taxon>
        <taxon>Fungi</taxon>
        <taxon>Dikarya</taxon>
        <taxon>Basidiomycota</taxon>
        <taxon>Agaricomycotina</taxon>
        <taxon>Tremellomycetes</taxon>
        <taxon>Filobasidiales</taxon>
        <taxon>Filobasidiaceae</taxon>
        <taxon>Naganishia</taxon>
    </lineage>
</organism>
<keyword evidence="2" id="KW-1185">Reference proteome</keyword>
<dbReference type="EMBL" id="JASBWT010000017">
    <property type="protein sequence ID" value="KAJ9097169.1"/>
    <property type="molecule type" value="Genomic_DNA"/>
</dbReference>
<protein>
    <submittedName>
        <fullName evidence="1">Uncharacterized protein</fullName>
    </submittedName>
</protein>